<dbReference type="GO" id="GO:0045004">
    <property type="term" value="P:DNA replication proofreading"/>
    <property type="evidence" value="ECO:0007669"/>
    <property type="project" value="TreeGrafter"/>
</dbReference>
<dbReference type="RefSeq" id="WP_002845721.1">
    <property type="nucleotide sequence ID" value="NZ_FOVA01000002.1"/>
</dbReference>
<dbReference type="InterPro" id="IPR013520">
    <property type="entry name" value="Ribonucl_H"/>
</dbReference>
<organism evidence="2 3">
    <name type="scientific">Peptostreptococcus anaerobius</name>
    <dbReference type="NCBI Taxonomy" id="1261"/>
    <lineage>
        <taxon>Bacteria</taxon>
        <taxon>Bacillati</taxon>
        <taxon>Bacillota</taxon>
        <taxon>Clostridia</taxon>
        <taxon>Peptostreptococcales</taxon>
        <taxon>Peptostreptococcaceae</taxon>
        <taxon>Peptostreptococcus</taxon>
    </lineage>
</organism>
<dbReference type="InterPro" id="IPR036397">
    <property type="entry name" value="RNaseH_sf"/>
</dbReference>
<dbReference type="InterPro" id="IPR012337">
    <property type="entry name" value="RNaseH-like_sf"/>
</dbReference>
<gene>
    <name evidence="2" type="primary">polC_1</name>
    <name evidence="2" type="ORF">NCTC11460_00877</name>
</gene>
<evidence type="ECO:0000259" key="1">
    <source>
        <dbReference type="SMART" id="SM00479"/>
    </source>
</evidence>
<name>A0A379CF67_9FIRM</name>
<accession>A0A379CF67</accession>
<evidence type="ECO:0000313" key="3">
    <source>
        <dbReference type="Proteomes" id="UP000255101"/>
    </source>
</evidence>
<dbReference type="EMBL" id="UGTB01000004">
    <property type="protein sequence ID" value="SUB60961.1"/>
    <property type="molecule type" value="Genomic_DNA"/>
</dbReference>
<dbReference type="GO" id="GO:0008408">
    <property type="term" value="F:3'-5' exonuclease activity"/>
    <property type="evidence" value="ECO:0007669"/>
    <property type="project" value="TreeGrafter"/>
</dbReference>
<proteinExistence type="predicted"/>
<dbReference type="Pfam" id="PF00929">
    <property type="entry name" value="RNase_T"/>
    <property type="match status" value="1"/>
</dbReference>
<dbReference type="PANTHER" id="PTHR30231">
    <property type="entry name" value="DNA POLYMERASE III SUBUNIT EPSILON"/>
    <property type="match status" value="1"/>
</dbReference>
<dbReference type="Proteomes" id="UP000255101">
    <property type="component" value="Unassembled WGS sequence"/>
</dbReference>
<dbReference type="AlphaFoldDB" id="A0A379CF67"/>
<dbReference type="CDD" id="cd06127">
    <property type="entry name" value="DEDDh"/>
    <property type="match status" value="1"/>
</dbReference>
<dbReference type="EC" id="2.7.7.7" evidence="2"/>
<dbReference type="GO" id="GO:0003676">
    <property type="term" value="F:nucleic acid binding"/>
    <property type="evidence" value="ECO:0007669"/>
    <property type="project" value="InterPro"/>
</dbReference>
<keyword evidence="2" id="KW-0548">Nucleotidyltransferase</keyword>
<dbReference type="SMART" id="SM00479">
    <property type="entry name" value="EXOIII"/>
    <property type="match status" value="1"/>
</dbReference>
<dbReference type="GO" id="GO:0005829">
    <property type="term" value="C:cytosol"/>
    <property type="evidence" value="ECO:0007669"/>
    <property type="project" value="TreeGrafter"/>
</dbReference>
<feature type="domain" description="Exonuclease" evidence="1">
    <location>
        <begin position="21"/>
        <end position="206"/>
    </location>
</feature>
<dbReference type="SUPFAM" id="SSF53098">
    <property type="entry name" value="Ribonuclease H-like"/>
    <property type="match status" value="1"/>
</dbReference>
<reference evidence="2 3" key="1">
    <citation type="submission" date="2018-06" db="EMBL/GenBank/DDBJ databases">
        <authorList>
            <consortium name="Pathogen Informatics"/>
            <person name="Doyle S."/>
        </authorList>
    </citation>
    <scope>NUCLEOTIDE SEQUENCE [LARGE SCALE GENOMIC DNA]</scope>
    <source>
        <strain evidence="2 3">NCTC11460</strain>
    </source>
</reference>
<protein>
    <submittedName>
        <fullName evidence="2">DNA polymerase III polC-type</fullName>
        <ecNumber evidence="2">2.7.7.7</ecNumber>
    </submittedName>
</protein>
<dbReference type="PANTHER" id="PTHR30231:SF41">
    <property type="entry name" value="DNA POLYMERASE III SUBUNIT EPSILON"/>
    <property type="match status" value="1"/>
</dbReference>
<keyword evidence="2" id="KW-0808">Transferase</keyword>
<dbReference type="Gene3D" id="3.30.420.10">
    <property type="entry name" value="Ribonuclease H-like superfamily/Ribonuclease H"/>
    <property type="match status" value="1"/>
</dbReference>
<dbReference type="GO" id="GO:0003887">
    <property type="term" value="F:DNA-directed DNA polymerase activity"/>
    <property type="evidence" value="ECO:0007669"/>
    <property type="project" value="UniProtKB-EC"/>
</dbReference>
<evidence type="ECO:0000313" key="2">
    <source>
        <dbReference type="EMBL" id="SUB60961.1"/>
    </source>
</evidence>
<sequence length="480" mass="56035">MEEKHENNLIASRHADFLPKSYVSFDLEATGNSKFNYMIEISAFKVIDFEVVDEYSSLIRPPRSRKVTKSSRLLSECEEFGDKIYYIDKFIESLTGIDNISIHKAEKEADVIKKFRDFVGDSILVGHGVNNDINLLKDTYMRVFGEEFTNKYIDTQVLGVFLDDREYSLVNLCNKYSIENIDTHRASSDAYRTNLCYINLYKDIEAKYSSIPEKLFANWIEDRHNKQNRILKNRTMKSLNAKNWNSHYENMKREDYLALDIIGNSLSFDMSVSSDDFNSFKKRLKKFDIRLHRDVFSNTNFLIVDDIATFSNQSKKLKFDEKNPNLKRVLSFNIKGKKIKVIDKKLLTSKIDYLEEYTARHKFDGLNDELSIKYPSKTKGELVDQFSVLGSKFYLYNDLSTMNSNDLKIRLINDGAEVRDVIDEDLDYIIVGEGRNKNTFYNSEECNRFLEILAYGNDVKLLNEENFKLCINLKVKNTII</sequence>